<protein>
    <submittedName>
        <fullName evidence="1">Uncharacterized protein</fullName>
    </submittedName>
</protein>
<comment type="caution">
    <text evidence="1">The sequence shown here is derived from an EMBL/GenBank/DDBJ whole genome shotgun (WGS) entry which is preliminary data.</text>
</comment>
<accession>A0A164EG54</accession>
<keyword evidence="2" id="KW-1185">Reference proteome</keyword>
<sequence>MVIDVAPKSTYKEDLGDEDAKHYWNMMTSFPLLGRSGCLSPLLPEESQSGRRKWTKLVPAERREFKVILI</sequence>
<dbReference type="AlphaFoldDB" id="A0A164EG54"/>
<proteinExistence type="predicted"/>
<organism evidence="1 2">
    <name type="scientific">Daphnia magna</name>
    <dbReference type="NCBI Taxonomy" id="35525"/>
    <lineage>
        <taxon>Eukaryota</taxon>
        <taxon>Metazoa</taxon>
        <taxon>Ecdysozoa</taxon>
        <taxon>Arthropoda</taxon>
        <taxon>Crustacea</taxon>
        <taxon>Branchiopoda</taxon>
        <taxon>Diplostraca</taxon>
        <taxon>Cladocera</taxon>
        <taxon>Anomopoda</taxon>
        <taxon>Daphniidae</taxon>
        <taxon>Daphnia</taxon>
    </lineage>
</organism>
<evidence type="ECO:0000313" key="2">
    <source>
        <dbReference type="Proteomes" id="UP000076858"/>
    </source>
</evidence>
<dbReference type="EMBL" id="LRGB01023791">
    <property type="protein sequence ID" value="KZR96751.1"/>
    <property type="molecule type" value="Genomic_DNA"/>
</dbReference>
<evidence type="ECO:0000313" key="1">
    <source>
        <dbReference type="EMBL" id="KZR96751.1"/>
    </source>
</evidence>
<gene>
    <name evidence="1" type="ORF">APZ42_008726</name>
</gene>
<reference evidence="1 2" key="1">
    <citation type="submission" date="2016-03" db="EMBL/GenBank/DDBJ databases">
        <title>EvidentialGene: Evidence-directed Construction of Genes on Genomes.</title>
        <authorList>
            <person name="Gilbert D.G."/>
            <person name="Choi J.-H."/>
            <person name="Mockaitis K."/>
            <person name="Colbourne J."/>
            <person name="Pfrender M."/>
        </authorList>
    </citation>
    <scope>NUCLEOTIDE SEQUENCE [LARGE SCALE GENOMIC DNA]</scope>
    <source>
        <strain evidence="1 2">Xinb3</strain>
        <tissue evidence="1">Complete organism</tissue>
    </source>
</reference>
<name>A0A164EG54_9CRUS</name>
<dbReference type="Proteomes" id="UP000076858">
    <property type="component" value="Unassembled WGS sequence"/>
</dbReference>